<protein>
    <submittedName>
        <fullName evidence="1">Putative LOC101239236 [Hydra vulgaris]</fullName>
    </submittedName>
</protein>
<feature type="non-terminal residue" evidence="1">
    <location>
        <position position="61"/>
    </location>
</feature>
<sequence length="61" mass="7011">MKDTSTTGTLKQIFYWFPRFGFLRDHTDNGPPFASEGFKTKLFDGEVTLFLSPPYHPHSNS</sequence>
<dbReference type="InterPro" id="IPR036397">
    <property type="entry name" value="RNaseH_sf"/>
</dbReference>
<accession>A0A0K2V1Q7</accession>
<reference evidence="1" key="1">
    <citation type="submission" date="2014-05" db="EMBL/GenBank/DDBJ databases">
        <authorList>
            <person name="Chronopoulou M."/>
        </authorList>
    </citation>
    <scope>NUCLEOTIDE SEQUENCE</scope>
    <source>
        <tissue evidence="1">Whole organism</tissue>
    </source>
</reference>
<dbReference type="Gene3D" id="3.30.420.10">
    <property type="entry name" value="Ribonuclease H-like superfamily/Ribonuclease H"/>
    <property type="match status" value="1"/>
</dbReference>
<organism evidence="1">
    <name type="scientific">Lepeophtheirus salmonis</name>
    <name type="common">Salmon louse</name>
    <name type="synonym">Caligus salmonis</name>
    <dbReference type="NCBI Taxonomy" id="72036"/>
    <lineage>
        <taxon>Eukaryota</taxon>
        <taxon>Metazoa</taxon>
        <taxon>Ecdysozoa</taxon>
        <taxon>Arthropoda</taxon>
        <taxon>Crustacea</taxon>
        <taxon>Multicrustacea</taxon>
        <taxon>Hexanauplia</taxon>
        <taxon>Copepoda</taxon>
        <taxon>Siphonostomatoida</taxon>
        <taxon>Caligidae</taxon>
        <taxon>Lepeophtheirus</taxon>
    </lineage>
</organism>
<dbReference type="AlphaFoldDB" id="A0A0K2V1Q7"/>
<evidence type="ECO:0000313" key="1">
    <source>
        <dbReference type="EMBL" id="CDW43906.1"/>
    </source>
</evidence>
<dbReference type="GO" id="GO:0003676">
    <property type="term" value="F:nucleic acid binding"/>
    <property type="evidence" value="ECO:0007669"/>
    <property type="project" value="InterPro"/>
</dbReference>
<dbReference type="SUPFAM" id="SSF53098">
    <property type="entry name" value="Ribonuclease H-like"/>
    <property type="match status" value="1"/>
</dbReference>
<proteinExistence type="predicted"/>
<dbReference type="InterPro" id="IPR012337">
    <property type="entry name" value="RNaseH-like_sf"/>
</dbReference>
<dbReference type="EMBL" id="HACA01026545">
    <property type="protein sequence ID" value="CDW43906.1"/>
    <property type="molecule type" value="Transcribed_RNA"/>
</dbReference>
<name>A0A0K2V1Q7_LEPSM</name>